<sequence>MAQAQRLAEQVKSLNSKIRGLEAALAEEKAKSTEGENHTLTSAAPDDGGLKAVSEAIGSLSLGMDGQAKYHGESAGAEYLQDLLPRDESEPSKQMARVDLPHEILALMHAFPFGFKESPYSKSIFIRYLPTKQRAMELAVTYYDSVAWMYDCIPSEDFSNSILTPIYGADGYASTDAIHSHRLAVFFMILANGNLYDSHCDTLAAEQYYALARAALSVDSILVEVTCATVQALFLVFRFIYNSSQADKEERWMLTGLATRVAQVVRPIKFYSSAGTTNLRYLAWTA</sequence>
<dbReference type="AlphaFoldDB" id="A0A9P7FV66"/>
<reference evidence="4" key="2">
    <citation type="submission" date="2021-10" db="EMBL/GenBank/DDBJ databases">
        <title>Phylogenomics reveals ancestral predisposition of the termite-cultivated fungus Termitomyces towards a domesticated lifestyle.</title>
        <authorList>
            <person name="Auxier B."/>
            <person name="Grum-Grzhimaylo A."/>
            <person name="Cardenas M.E."/>
            <person name="Lodge J.D."/>
            <person name="Laessoe T."/>
            <person name="Pedersen O."/>
            <person name="Smith M.E."/>
            <person name="Kuyper T.W."/>
            <person name="Franco-Molano E.A."/>
            <person name="Baroni T.J."/>
            <person name="Aanen D.K."/>
        </authorList>
    </citation>
    <scope>NUCLEOTIDE SEQUENCE</scope>
    <source>
        <strain evidence="4">D49</strain>
    </source>
</reference>
<comment type="subcellular location">
    <subcellularLocation>
        <location evidence="1">Nucleus</location>
    </subcellularLocation>
</comment>
<keyword evidence="2" id="KW-0539">Nucleus</keyword>
<keyword evidence="5" id="KW-1185">Reference proteome</keyword>
<dbReference type="CDD" id="cd12148">
    <property type="entry name" value="fungal_TF_MHR"/>
    <property type="match status" value="1"/>
</dbReference>
<name>A0A9P7FV66_9AGAR</name>
<accession>A0A9P7FV66</accession>
<evidence type="ECO:0000313" key="4">
    <source>
        <dbReference type="EMBL" id="KAG5637746.1"/>
    </source>
</evidence>
<evidence type="ECO:0000256" key="1">
    <source>
        <dbReference type="ARBA" id="ARBA00004123"/>
    </source>
</evidence>
<reference evidence="4" key="1">
    <citation type="submission" date="2021-02" db="EMBL/GenBank/DDBJ databases">
        <authorList>
            <person name="Nieuwenhuis M."/>
            <person name="Van De Peppel L.J.J."/>
        </authorList>
    </citation>
    <scope>NUCLEOTIDE SEQUENCE</scope>
    <source>
        <strain evidence="4">D49</strain>
    </source>
</reference>
<evidence type="ECO:0000256" key="2">
    <source>
        <dbReference type="ARBA" id="ARBA00023242"/>
    </source>
</evidence>
<feature type="compositionally biased region" description="Basic and acidic residues" evidence="3">
    <location>
        <begin position="28"/>
        <end position="37"/>
    </location>
</feature>
<dbReference type="EMBL" id="JABCKI010005806">
    <property type="protein sequence ID" value="KAG5637746.1"/>
    <property type="molecule type" value="Genomic_DNA"/>
</dbReference>
<feature type="region of interest" description="Disordered" evidence="3">
    <location>
        <begin position="28"/>
        <end position="47"/>
    </location>
</feature>
<dbReference type="Proteomes" id="UP000717328">
    <property type="component" value="Unassembled WGS sequence"/>
</dbReference>
<organism evidence="4 5">
    <name type="scientific">Sphagnurus paluster</name>
    <dbReference type="NCBI Taxonomy" id="117069"/>
    <lineage>
        <taxon>Eukaryota</taxon>
        <taxon>Fungi</taxon>
        <taxon>Dikarya</taxon>
        <taxon>Basidiomycota</taxon>
        <taxon>Agaricomycotina</taxon>
        <taxon>Agaricomycetes</taxon>
        <taxon>Agaricomycetidae</taxon>
        <taxon>Agaricales</taxon>
        <taxon>Tricholomatineae</taxon>
        <taxon>Lyophyllaceae</taxon>
        <taxon>Sphagnurus</taxon>
    </lineage>
</organism>
<dbReference type="InterPro" id="IPR050613">
    <property type="entry name" value="Sec_Metabolite_Reg"/>
</dbReference>
<protein>
    <recommendedName>
        <fullName evidence="6">Transcription factor domain-containing protein</fullName>
    </recommendedName>
</protein>
<evidence type="ECO:0000313" key="5">
    <source>
        <dbReference type="Proteomes" id="UP000717328"/>
    </source>
</evidence>
<dbReference type="PANTHER" id="PTHR31001">
    <property type="entry name" value="UNCHARACTERIZED TRANSCRIPTIONAL REGULATORY PROTEIN"/>
    <property type="match status" value="1"/>
</dbReference>
<evidence type="ECO:0000256" key="3">
    <source>
        <dbReference type="SAM" id="MobiDB-lite"/>
    </source>
</evidence>
<comment type="caution">
    <text evidence="4">The sequence shown here is derived from an EMBL/GenBank/DDBJ whole genome shotgun (WGS) entry which is preliminary data.</text>
</comment>
<evidence type="ECO:0008006" key="6">
    <source>
        <dbReference type="Google" id="ProtNLM"/>
    </source>
</evidence>
<gene>
    <name evidence="4" type="ORF">H0H81_003384</name>
</gene>
<dbReference type="PANTHER" id="PTHR31001:SF56">
    <property type="entry name" value="ZN(2)-C6 FUNGAL-TYPE DOMAIN-CONTAINING PROTEIN"/>
    <property type="match status" value="1"/>
</dbReference>
<dbReference type="OrthoDB" id="424974at2759"/>
<proteinExistence type="predicted"/>
<dbReference type="GO" id="GO:0005634">
    <property type="term" value="C:nucleus"/>
    <property type="evidence" value="ECO:0007669"/>
    <property type="project" value="UniProtKB-SubCell"/>
</dbReference>